<accession>A0AAW2UHI8</accession>
<dbReference type="AlphaFoldDB" id="A0AAW2UHI8"/>
<evidence type="ECO:0000256" key="1">
    <source>
        <dbReference type="SAM" id="MobiDB-lite"/>
    </source>
</evidence>
<dbReference type="EMBL" id="JACGWN010000012">
    <property type="protein sequence ID" value="KAL0416243.1"/>
    <property type="molecule type" value="Genomic_DNA"/>
</dbReference>
<reference evidence="2" key="2">
    <citation type="journal article" date="2024" name="Plant">
        <title>Genomic evolution and insights into agronomic trait innovations of Sesamum species.</title>
        <authorList>
            <person name="Miao H."/>
            <person name="Wang L."/>
            <person name="Qu L."/>
            <person name="Liu H."/>
            <person name="Sun Y."/>
            <person name="Le M."/>
            <person name="Wang Q."/>
            <person name="Wei S."/>
            <person name="Zheng Y."/>
            <person name="Lin W."/>
            <person name="Duan Y."/>
            <person name="Cao H."/>
            <person name="Xiong S."/>
            <person name="Wang X."/>
            <person name="Wei L."/>
            <person name="Li C."/>
            <person name="Ma Q."/>
            <person name="Ju M."/>
            <person name="Zhao R."/>
            <person name="Li G."/>
            <person name="Mu C."/>
            <person name="Tian Q."/>
            <person name="Mei H."/>
            <person name="Zhang T."/>
            <person name="Gao T."/>
            <person name="Zhang H."/>
        </authorList>
    </citation>
    <scope>NUCLEOTIDE SEQUENCE</scope>
    <source>
        <strain evidence="2">KEN1</strain>
    </source>
</reference>
<feature type="compositionally biased region" description="Basic and acidic residues" evidence="1">
    <location>
        <begin position="22"/>
        <end position="34"/>
    </location>
</feature>
<evidence type="ECO:0000313" key="2">
    <source>
        <dbReference type="EMBL" id="KAL0416243.1"/>
    </source>
</evidence>
<protein>
    <submittedName>
        <fullName evidence="2">Uncharacterized protein</fullName>
    </submittedName>
</protein>
<reference evidence="2" key="1">
    <citation type="submission" date="2020-06" db="EMBL/GenBank/DDBJ databases">
        <authorList>
            <person name="Li T."/>
            <person name="Hu X."/>
            <person name="Zhang T."/>
            <person name="Song X."/>
            <person name="Zhang H."/>
            <person name="Dai N."/>
            <person name="Sheng W."/>
            <person name="Hou X."/>
            <person name="Wei L."/>
        </authorList>
    </citation>
    <scope>NUCLEOTIDE SEQUENCE</scope>
    <source>
        <strain evidence="2">KEN1</strain>
        <tissue evidence="2">Leaf</tissue>
    </source>
</reference>
<proteinExistence type="predicted"/>
<gene>
    <name evidence="2" type="ORF">Slati_3456200</name>
</gene>
<feature type="compositionally biased region" description="Low complexity" evidence="1">
    <location>
        <begin position="35"/>
        <end position="59"/>
    </location>
</feature>
<comment type="caution">
    <text evidence="2">The sequence shown here is derived from an EMBL/GenBank/DDBJ whole genome shotgun (WGS) entry which is preliminary data.</text>
</comment>
<feature type="region of interest" description="Disordered" evidence="1">
    <location>
        <begin position="1"/>
        <end position="74"/>
    </location>
</feature>
<organism evidence="2">
    <name type="scientific">Sesamum latifolium</name>
    <dbReference type="NCBI Taxonomy" id="2727402"/>
    <lineage>
        <taxon>Eukaryota</taxon>
        <taxon>Viridiplantae</taxon>
        <taxon>Streptophyta</taxon>
        <taxon>Embryophyta</taxon>
        <taxon>Tracheophyta</taxon>
        <taxon>Spermatophyta</taxon>
        <taxon>Magnoliopsida</taxon>
        <taxon>eudicotyledons</taxon>
        <taxon>Gunneridae</taxon>
        <taxon>Pentapetalae</taxon>
        <taxon>asterids</taxon>
        <taxon>lamiids</taxon>
        <taxon>Lamiales</taxon>
        <taxon>Pedaliaceae</taxon>
        <taxon>Sesamum</taxon>
    </lineage>
</organism>
<name>A0AAW2UHI8_9LAMI</name>
<sequence>MYIVCATTATSKPGNGGLYRPPRGDDGRHDRYDSGDAASSSVAGPSQPTASSTAPTQPTIDPQLPNDDEMGGLD</sequence>